<dbReference type="InterPro" id="IPR036291">
    <property type="entry name" value="NAD(P)-bd_dom_sf"/>
</dbReference>
<dbReference type="PANTHER" id="PTHR12126">
    <property type="entry name" value="NADH-UBIQUINONE OXIDOREDUCTASE 39 KDA SUBUNIT-RELATED"/>
    <property type="match status" value="1"/>
</dbReference>
<dbReference type="InterPro" id="IPR016040">
    <property type="entry name" value="NAD(P)-bd_dom"/>
</dbReference>
<evidence type="ECO:0000259" key="1">
    <source>
        <dbReference type="Pfam" id="PF13460"/>
    </source>
</evidence>
<dbReference type="RefSeq" id="WP_264814887.1">
    <property type="nucleotide sequence ID" value="NZ_BAPV01000007.1"/>
</dbReference>
<dbReference type="Proteomes" id="UP001062776">
    <property type="component" value="Unassembled WGS sequence"/>
</dbReference>
<dbReference type="InterPro" id="IPR051207">
    <property type="entry name" value="ComplexI_NDUFA9_subunit"/>
</dbReference>
<dbReference type="SUPFAM" id="SSF51735">
    <property type="entry name" value="NAD(P)-binding Rossmann-fold domains"/>
    <property type="match status" value="1"/>
</dbReference>
<dbReference type="PANTHER" id="PTHR12126:SF11">
    <property type="entry name" value="NADH DEHYDROGENASE [UBIQUINONE] 1 ALPHA SUBCOMPLEX SUBUNIT 9, MITOCHONDRIAL"/>
    <property type="match status" value="1"/>
</dbReference>
<keyword evidence="3" id="KW-1185">Reference proteome</keyword>
<evidence type="ECO:0000313" key="2">
    <source>
        <dbReference type="EMBL" id="GBQ86658.1"/>
    </source>
</evidence>
<feature type="domain" description="NAD(P)-binding" evidence="1">
    <location>
        <begin position="9"/>
        <end position="77"/>
    </location>
</feature>
<comment type="caution">
    <text evidence="2">The sequence shown here is derived from an EMBL/GenBank/DDBJ whole genome shotgun (WGS) entry which is preliminary data.</text>
</comment>
<gene>
    <name evidence="2" type="ORF">AA0535_1073</name>
</gene>
<evidence type="ECO:0000313" key="3">
    <source>
        <dbReference type="Proteomes" id="UP001062776"/>
    </source>
</evidence>
<organism evidence="2 3">
    <name type="scientific">Asaia krungthepensis NRIC 0535</name>
    <dbReference type="NCBI Taxonomy" id="1307925"/>
    <lineage>
        <taxon>Bacteria</taxon>
        <taxon>Pseudomonadati</taxon>
        <taxon>Pseudomonadota</taxon>
        <taxon>Alphaproteobacteria</taxon>
        <taxon>Acetobacterales</taxon>
        <taxon>Acetobacteraceae</taxon>
        <taxon>Asaia</taxon>
    </lineage>
</organism>
<accession>A0ABQ0Q180</accession>
<dbReference type="EMBL" id="BAPV01000007">
    <property type="protein sequence ID" value="GBQ86658.1"/>
    <property type="molecule type" value="Genomic_DNA"/>
</dbReference>
<dbReference type="Pfam" id="PF13460">
    <property type="entry name" value="NAD_binding_10"/>
    <property type="match status" value="1"/>
</dbReference>
<sequence>MASPVHLIGANGRSGQAIARALMAEGETVIPVIRAPEKLPDDLRTSARVADLEDACALATALADATRIVSTAHARSIPAILDAAPQTACLIALGSTRKFTRWPDAHGNGVLAGEAALLASGRKGMILHPTMIYGAQGEDNVQRLAALLKRLPVIPLPNGGRSLVQPIYQDDVTRAVIAALSLAASGQIIGPESLVIAGPQAVSYRGFIEAILAAAGLGKRVFLPVPGGILEFLAPLAARLPGLPSIGRAEIRRLLEDKAFPVAPMTTRLGFAPIPLQDGLARLFASSCDAAPLAHGSRP</sequence>
<name>A0ABQ0Q180_9PROT</name>
<dbReference type="Gene3D" id="3.40.50.720">
    <property type="entry name" value="NAD(P)-binding Rossmann-like Domain"/>
    <property type="match status" value="1"/>
</dbReference>
<proteinExistence type="predicted"/>
<reference evidence="2" key="1">
    <citation type="submission" date="2013-04" db="EMBL/GenBank/DDBJ databases">
        <title>The genome sequencing project of 58 acetic acid bacteria.</title>
        <authorList>
            <person name="Okamoto-Kainuma A."/>
            <person name="Ishikawa M."/>
            <person name="Umino S."/>
            <person name="Koizumi Y."/>
            <person name="Shiwa Y."/>
            <person name="Yoshikawa H."/>
            <person name="Matsutani M."/>
            <person name="Matsushita K."/>
        </authorList>
    </citation>
    <scope>NUCLEOTIDE SEQUENCE</scope>
    <source>
        <strain evidence="2">NRIC 0535</strain>
    </source>
</reference>
<protein>
    <submittedName>
        <fullName evidence="2">NADH-ubiquinone oxidoreductase 39-40 kDa subunit</fullName>
    </submittedName>
</protein>